<keyword evidence="1" id="KW-1185">Reference proteome</keyword>
<dbReference type="AlphaFoldDB" id="A0A914S298"/>
<dbReference type="WBParaSite" id="PEQ_0001271801-mRNA-1">
    <property type="protein sequence ID" value="PEQ_0001271801-mRNA-1"/>
    <property type="gene ID" value="PEQ_0001271801"/>
</dbReference>
<evidence type="ECO:0000313" key="2">
    <source>
        <dbReference type="WBParaSite" id="PEQ_0001271801-mRNA-1"/>
    </source>
</evidence>
<evidence type="ECO:0000313" key="1">
    <source>
        <dbReference type="Proteomes" id="UP000887564"/>
    </source>
</evidence>
<protein>
    <submittedName>
        <fullName evidence="2">Uncharacterized protein</fullName>
    </submittedName>
</protein>
<accession>A0A914S298</accession>
<dbReference type="Proteomes" id="UP000887564">
    <property type="component" value="Unplaced"/>
</dbReference>
<sequence length="39" mass="4525">MNYCRIANSLLINIRSTTHETCIHSHCSEKEDDISECRT</sequence>
<name>A0A914S298_PAREQ</name>
<organism evidence="1 2">
    <name type="scientific">Parascaris equorum</name>
    <name type="common">Equine roundworm</name>
    <dbReference type="NCBI Taxonomy" id="6256"/>
    <lineage>
        <taxon>Eukaryota</taxon>
        <taxon>Metazoa</taxon>
        <taxon>Ecdysozoa</taxon>
        <taxon>Nematoda</taxon>
        <taxon>Chromadorea</taxon>
        <taxon>Rhabditida</taxon>
        <taxon>Spirurina</taxon>
        <taxon>Ascaridomorpha</taxon>
        <taxon>Ascaridoidea</taxon>
        <taxon>Ascarididae</taxon>
        <taxon>Parascaris</taxon>
    </lineage>
</organism>
<reference evidence="2" key="1">
    <citation type="submission" date="2022-11" db="UniProtKB">
        <authorList>
            <consortium name="WormBaseParasite"/>
        </authorList>
    </citation>
    <scope>IDENTIFICATION</scope>
</reference>
<proteinExistence type="predicted"/>